<evidence type="ECO:0000313" key="2">
    <source>
        <dbReference type="Proteomes" id="UP000192074"/>
    </source>
</evidence>
<dbReference type="Proteomes" id="UP000192074">
    <property type="component" value="Unassembled WGS sequence"/>
</dbReference>
<evidence type="ECO:0000313" key="1">
    <source>
        <dbReference type="EMBL" id="CVI21794.1"/>
    </source>
</evidence>
<comment type="caution">
    <text evidence="1">The sequence shown here is derived from an EMBL/GenBank/DDBJ whole genome shotgun (WGS) entry which is preliminary data.</text>
</comment>
<proteinExistence type="predicted"/>
<accession>A0A822V216</accession>
<name>A0A822V216_AGRTU</name>
<reference evidence="1 2" key="1">
    <citation type="submission" date="2016-01" db="EMBL/GenBank/DDBJ databases">
        <authorList>
            <person name="Regsiter A."/>
            <person name="william w."/>
        </authorList>
    </citation>
    <scope>NUCLEOTIDE SEQUENCE [LARGE SCALE GENOMIC DNA]</scope>
    <source>
        <strain evidence="1 2">B6</strain>
    </source>
</reference>
<dbReference type="EMBL" id="FCNL01000034">
    <property type="protein sequence ID" value="CVI21794.1"/>
    <property type="molecule type" value="Genomic_DNA"/>
</dbReference>
<gene>
    <name evidence="1" type="ORF">AGR4A_Lc40101</name>
</gene>
<protein>
    <submittedName>
        <fullName evidence="1">Uncharacterized protein</fullName>
    </submittedName>
</protein>
<organism evidence="1 2">
    <name type="scientific">Agrobacterium tumefaciens str. B6</name>
    <dbReference type="NCBI Taxonomy" id="1183423"/>
    <lineage>
        <taxon>Bacteria</taxon>
        <taxon>Pseudomonadati</taxon>
        <taxon>Pseudomonadota</taxon>
        <taxon>Alphaproteobacteria</taxon>
        <taxon>Hyphomicrobiales</taxon>
        <taxon>Rhizobiaceae</taxon>
        <taxon>Rhizobium/Agrobacterium group</taxon>
        <taxon>Agrobacterium</taxon>
        <taxon>Agrobacterium tumefaciens complex</taxon>
    </lineage>
</organism>
<dbReference type="AlphaFoldDB" id="A0A822V216"/>
<sequence>MSEARPIGLTCHVHKGFDMQGEGAAPDDQHTIGPRIRALQWHAGNAPCGTHGGFRQDGNARTRLHECEDRIDVGDTHADFRRAAGILKKRKRAAAEAKANLVNRQQQFFAHDIADRNPRAVGECVPFRQGDAKFRAIKGHGAQGLRQRGKRGANEGNVGLAGRHLLDQLFHRHAGQQFKRHIRVFVAIAGNQRRQFALRHYTGAVTDAQRSELAAPDLLRLFQRAFGAGKDFLRLDEHGLAGRREFHTAIDAVKELEAQIFLQLPDTLGHGRLGDAELQGGGAKVSGPCGFHEYCELANIHRRTGLCVVGLGVV</sequence>